<dbReference type="PROSITE" id="PS50011">
    <property type="entry name" value="PROTEIN_KINASE_DOM"/>
    <property type="match status" value="1"/>
</dbReference>
<dbReference type="Proteomes" id="UP000184330">
    <property type="component" value="Unassembled WGS sequence"/>
</dbReference>
<keyword evidence="4" id="KW-1185">Reference proteome</keyword>
<dbReference type="EMBL" id="FJOG01000003">
    <property type="protein sequence ID" value="CZR53357.1"/>
    <property type="molecule type" value="Genomic_DNA"/>
</dbReference>
<reference evidence="3 4" key="1">
    <citation type="submission" date="2016-03" db="EMBL/GenBank/DDBJ databases">
        <authorList>
            <person name="Ploux O."/>
        </authorList>
    </citation>
    <scope>NUCLEOTIDE SEQUENCE [LARGE SCALE GENOMIC DNA]</scope>
    <source>
        <strain evidence="3 4">UAMH 11012</strain>
    </source>
</reference>
<evidence type="ECO:0000313" key="4">
    <source>
        <dbReference type="Proteomes" id="UP000184330"/>
    </source>
</evidence>
<evidence type="ECO:0000313" key="3">
    <source>
        <dbReference type="EMBL" id="CZR53357.1"/>
    </source>
</evidence>
<sequence length="401" mass="45255">MATTEPPAADSTRPRLPGTTNNWLNKQLTWTVPLGPEWEPVKTPGIGSAESVTDLWTRSKNVNGTSLSPTDLSYIVVKQVIERGMTDPVTRTVSSGTDREFSAYELLNQVNSKHIVRMFRTMHRDVGGGTGNFPADSFGVCNERLYLEFCPGGYMQGLLANVAKRRALEEEEDVWRMFDDLARACAVLERRTEDFNAEAWEHEIAHLDLKAANGHSETSVPLKILKYLVEWQTCYAEDPQKYEQSLLYFARGLPDDRTLEMTRVPKFEPESWTQITAKTNIWQVARLICTILTQHEVWTDCTNSTKPCDLSEKLKIPKGLHRGELYDGSNPASTTYSAELRTLVPECLLRDFTQRPDSVELQKRTQAELEKWKGRANNSLNYLGYGNLPPTIGSQCTIGMG</sequence>
<gene>
    <name evidence="3" type="ORF">PAC_03235</name>
</gene>
<dbReference type="InterPro" id="IPR011009">
    <property type="entry name" value="Kinase-like_dom_sf"/>
</dbReference>
<accession>A0A1L7WKR0</accession>
<dbReference type="OrthoDB" id="310217at2759"/>
<dbReference type="Gene3D" id="1.10.510.10">
    <property type="entry name" value="Transferase(Phosphotransferase) domain 1"/>
    <property type="match status" value="1"/>
</dbReference>
<dbReference type="AlphaFoldDB" id="A0A1L7WKR0"/>
<dbReference type="GO" id="GO:0004672">
    <property type="term" value="F:protein kinase activity"/>
    <property type="evidence" value="ECO:0007669"/>
    <property type="project" value="InterPro"/>
</dbReference>
<feature type="domain" description="Protein kinase" evidence="2">
    <location>
        <begin position="38"/>
        <end position="369"/>
    </location>
</feature>
<protein>
    <recommendedName>
        <fullName evidence="2">Protein kinase domain-containing protein</fullName>
    </recommendedName>
</protein>
<dbReference type="InterPro" id="IPR000719">
    <property type="entry name" value="Prot_kinase_dom"/>
</dbReference>
<proteinExistence type="predicted"/>
<organism evidence="3 4">
    <name type="scientific">Phialocephala subalpina</name>
    <dbReference type="NCBI Taxonomy" id="576137"/>
    <lineage>
        <taxon>Eukaryota</taxon>
        <taxon>Fungi</taxon>
        <taxon>Dikarya</taxon>
        <taxon>Ascomycota</taxon>
        <taxon>Pezizomycotina</taxon>
        <taxon>Leotiomycetes</taxon>
        <taxon>Helotiales</taxon>
        <taxon>Mollisiaceae</taxon>
        <taxon>Phialocephala</taxon>
        <taxon>Phialocephala fortinii species complex</taxon>
    </lineage>
</organism>
<evidence type="ECO:0000256" key="1">
    <source>
        <dbReference type="SAM" id="MobiDB-lite"/>
    </source>
</evidence>
<dbReference type="GO" id="GO:0005524">
    <property type="term" value="F:ATP binding"/>
    <property type="evidence" value="ECO:0007669"/>
    <property type="project" value="InterPro"/>
</dbReference>
<name>A0A1L7WKR0_9HELO</name>
<evidence type="ECO:0000259" key="2">
    <source>
        <dbReference type="PROSITE" id="PS50011"/>
    </source>
</evidence>
<dbReference type="SUPFAM" id="SSF56112">
    <property type="entry name" value="Protein kinase-like (PK-like)"/>
    <property type="match status" value="1"/>
</dbReference>
<feature type="region of interest" description="Disordered" evidence="1">
    <location>
        <begin position="1"/>
        <end position="22"/>
    </location>
</feature>